<reference evidence="5 6" key="1">
    <citation type="submission" date="2018-05" db="EMBL/GenBank/DDBJ databases">
        <title>Genomic Encyclopedia of Type Strains, Phase IV (KMG-IV): sequencing the most valuable type-strain genomes for metagenomic binning, comparative biology and taxonomic classification.</title>
        <authorList>
            <person name="Goeker M."/>
        </authorList>
    </citation>
    <scope>NUCLEOTIDE SEQUENCE [LARGE SCALE GENOMIC DNA]</scope>
    <source>
        <strain evidence="5 6">DSM 24906</strain>
    </source>
</reference>
<dbReference type="InterPro" id="IPR006127">
    <property type="entry name" value="ZnuA-like"/>
</dbReference>
<dbReference type="InterPro" id="IPR006128">
    <property type="entry name" value="Lipoprotein_PsaA-like"/>
</dbReference>
<evidence type="ECO:0000313" key="6">
    <source>
        <dbReference type="Proteomes" id="UP000245921"/>
    </source>
</evidence>
<keyword evidence="6" id="KW-1185">Reference proteome</keyword>
<dbReference type="InterPro" id="IPR050492">
    <property type="entry name" value="Bact_metal-bind_prot9"/>
</dbReference>
<dbReference type="Pfam" id="PF01297">
    <property type="entry name" value="ZnuA"/>
    <property type="match status" value="1"/>
</dbReference>
<dbReference type="GO" id="GO:0046872">
    <property type="term" value="F:metal ion binding"/>
    <property type="evidence" value="ECO:0007669"/>
    <property type="project" value="InterPro"/>
</dbReference>
<dbReference type="RefSeq" id="WP_109604176.1">
    <property type="nucleotide sequence ID" value="NZ_JAMHJO010000014.1"/>
</dbReference>
<protein>
    <submittedName>
        <fullName evidence="5">Zinc transport system substrate-binding protein</fullName>
    </submittedName>
</protein>
<evidence type="ECO:0000313" key="5">
    <source>
        <dbReference type="EMBL" id="PWJ95638.1"/>
    </source>
</evidence>
<comment type="similarity">
    <text evidence="1 4">Belongs to the bacterial solute-binding protein 9 family.</text>
</comment>
<sequence length="299" mass="34312">MKKFILSILLFVFIFSSGYAVKISVSMNPYYLLLKDIVAEEDTVNLIIPVGKSPHTYSLSPNDLKNIYDSDVVFYNGLGAEVFIDKLLDNLKNKGIETIEFGKKIPHYLLINSSKASHDHDEEDEHEHHHHGVNPHVWLDTLIIRDYVLPQIVETLSEINPDNEEIYEENARNFVEKFDKMDKEFIYKMKNTESSIMVFHNAYPYFTKRYNIKTGGVIQTSPGIDPSLSQMKDTIKQAKENNVKVIFIEPQLSDVAAKKIAAMLGIDIGILDPLGNTSYNSIMDLYEYNFDAIYKFLNK</sequence>
<keyword evidence="2 4" id="KW-0813">Transport</keyword>
<dbReference type="GO" id="GO:0030001">
    <property type="term" value="P:metal ion transport"/>
    <property type="evidence" value="ECO:0007669"/>
    <property type="project" value="InterPro"/>
</dbReference>
<evidence type="ECO:0000256" key="3">
    <source>
        <dbReference type="ARBA" id="ARBA00022729"/>
    </source>
</evidence>
<dbReference type="EMBL" id="QGGI01000004">
    <property type="protein sequence ID" value="PWJ95638.1"/>
    <property type="molecule type" value="Genomic_DNA"/>
</dbReference>
<evidence type="ECO:0000256" key="2">
    <source>
        <dbReference type="ARBA" id="ARBA00022448"/>
    </source>
</evidence>
<evidence type="ECO:0000256" key="1">
    <source>
        <dbReference type="ARBA" id="ARBA00011028"/>
    </source>
</evidence>
<dbReference type="GO" id="GO:0007155">
    <property type="term" value="P:cell adhesion"/>
    <property type="evidence" value="ECO:0007669"/>
    <property type="project" value="InterPro"/>
</dbReference>
<gene>
    <name evidence="5" type="ORF">C7380_10452</name>
</gene>
<comment type="caution">
    <text evidence="5">The sequence shown here is derived from an EMBL/GenBank/DDBJ whole genome shotgun (WGS) entry which is preliminary data.</text>
</comment>
<evidence type="ECO:0000256" key="4">
    <source>
        <dbReference type="RuleBase" id="RU003512"/>
    </source>
</evidence>
<organism evidence="5 6">
    <name type="scientific">Oceanotoga teriensis</name>
    <dbReference type="NCBI Taxonomy" id="515440"/>
    <lineage>
        <taxon>Bacteria</taxon>
        <taxon>Thermotogati</taxon>
        <taxon>Thermotogota</taxon>
        <taxon>Thermotogae</taxon>
        <taxon>Petrotogales</taxon>
        <taxon>Petrotogaceae</taxon>
        <taxon>Oceanotoga</taxon>
    </lineage>
</organism>
<dbReference type="PANTHER" id="PTHR42953">
    <property type="entry name" value="HIGH-AFFINITY ZINC UPTAKE SYSTEM PROTEIN ZNUA-RELATED"/>
    <property type="match status" value="1"/>
</dbReference>
<dbReference type="PRINTS" id="PR00690">
    <property type="entry name" value="ADHESNFAMILY"/>
</dbReference>
<dbReference type="AlphaFoldDB" id="A0AA45C7Y2"/>
<proteinExistence type="inferred from homology"/>
<keyword evidence="3" id="KW-0732">Signal</keyword>
<dbReference type="Proteomes" id="UP000245921">
    <property type="component" value="Unassembled WGS sequence"/>
</dbReference>
<dbReference type="SUPFAM" id="SSF53807">
    <property type="entry name" value="Helical backbone' metal receptor"/>
    <property type="match status" value="1"/>
</dbReference>
<name>A0AA45C7Y2_9BACT</name>
<dbReference type="PRINTS" id="PR00691">
    <property type="entry name" value="ADHESINB"/>
</dbReference>
<dbReference type="Gene3D" id="3.40.50.1980">
    <property type="entry name" value="Nitrogenase molybdenum iron protein domain"/>
    <property type="match status" value="2"/>
</dbReference>
<dbReference type="PANTHER" id="PTHR42953:SF3">
    <property type="entry name" value="HIGH-AFFINITY ZINC UPTAKE SYSTEM PROTEIN ZNUA"/>
    <property type="match status" value="1"/>
</dbReference>
<dbReference type="InterPro" id="IPR006129">
    <property type="entry name" value="AdhesinB"/>
</dbReference>
<accession>A0AA45C7Y2</accession>